<keyword evidence="3 4" id="KW-0663">Pyridoxal phosphate</keyword>
<evidence type="ECO:0000256" key="2">
    <source>
        <dbReference type="ARBA" id="ARBA00009077"/>
    </source>
</evidence>
<dbReference type="GO" id="GO:0019346">
    <property type="term" value="P:transsulfuration"/>
    <property type="evidence" value="ECO:0007669"/>
    <property type="project" value="InterPro"/>
</dbReference>
<evidence type="ECO:0000256" key="4">
    <source>
        <dbReference type="PIRSR" id="PIRSR001434-2"/>
    </source>
</evidence>
<dbReference type="GO" id="GO:0009086">
    <property type="term" value="P:methionine biosynthetic process"/>
    <property type="evidence" value="ECO:0007669"/>
    <property type="project" value="UniProtKB-ARBA"/>
</dbReference>
<dbReference type="InterPro" id="IPR015424">
    <property type="entry name" value="PyrdxlP-dep_Trfase"/>
</dbReference>
<dbReference type="Pfam" id="PF01053">
    <property type="entry name" value="Cys_Met_Meta_PP"/>
    <property type="match status" value="1"/>
</dbReference>
<dbReference type="AlphaFoldDB" id="A0A1H9ZYZ0"/>
<comment type="cofactor">
    <cofactor evidence="1 5">
        <name>pyridoxal 5'-phosphate</name>
        <dbReference type="ChEBI" id="CHEBI:597326"/>
    </cofactor>
</comment>
<evidence type="ECO:0000256" key="1">
    <source>
        <dbReference type="ARBA" id="ARBA00001933"/>
    </source>
</evidence>
<dbReference type="Gene3D" id="3.90.1150.10">
    <property type="entry name" value="Aspartate Aminotransferase, domain 1"/>
    <property type="match status" value="1"/>
</dbReference>
<feature type="modified residue" description="N6-(pyridoxal phosphate)lysine" evidence="4">
    <location>
        <position position="199"/>
    </location>
</feature>
<dbReference type="GO" id="GO:0030170">
    <property type="term" value="F:pyridoxal phosphate binding"/>
    <property type="evidence" value="ECO:0007669"/>
    <property type="project" value="InterPro"/>
</dbReference>
<dbReference type="PROSITE" id="PS00868">
    <property type="entry name" value="CYS_MET_METAB_PP"/>
    <property type="match status" value="1"/>
</dbReference>
<evidence type="ECO:0000256" key="3">
    <source>
        <dbReference type="ARBA" id="ARBA00022898"/>
    </source>
</evidence>
<dbReference type="Gene3D" id="3.40.640.10">
    <property type="entry name" value="Type I PLP-dependent aspartate aminotransferase-like (Major domain)"/>
    <property type="match status" value="1"/>
</dbReference>
<accession>A0A1H9ZYZ0</accession>
<evidence type="ECO:0000256" key="5">
    <source>
        <dbReference type="RuleBase" id="RU362118"/>
    </source>
</evidence>
<organism evidence="6 7">
    <name type="scientific">[Clostridium] aminophilum</name>
    <dbReference type="NCBI Taxonomy" id="1526"/>
    <lineage>
        <taxon>Bacteria</taxon>
        <taxon>Bacillati</taxon>
        <taxon>Bacillota</taxon>
        <taxon>Clostridia</taxon>
        <taxon>Lachnospirales</taxon>
        <taxon>Lachnospiraceae</taxon>
    </lineage>
</organism>
<dbReference type="PANTHER" id="PTHR11808:SF90">
    <property type="entry name" value="CYSTATHIONINE GAMMA-SYNTHASE"/>
    <property type="match status" value="1"/>
</dbReference>
<keyword evidence="7" id="KW-1185">Reference proteome</keyword>
<dbReference type="GO" id="GO:0005737">
    <property type="term" value="C:cytoplasm"/>
    <property type="evidence" value="ECO:0007669"/>
    <property type="project" value="TreeGrafter"/>
</dbReference>
<proteinExistence type="inferred from homology"/>
<evidence type="ECO:0000313" key="6">
    <source>
        <dbReference type="EMBL" id="SES86989.1"/>
    </source>
</evidence>
<dbReference type="InterPro" id="IPR054542">
    <property type="entry name" value="Cys_met_metab_PP"/>
</dbReference>
<dbReference type="InterPro" id="IPR015421">
    <property type="entry name" value="PyrdxlP-dep_Trfase_major"/>
</dbReference>
<sequence length="382" mass="42649">MAYHFETRCIYGDRSNVTEHPYRSIPTPIFLASAFGHERIGDFSSYSYSRVSNPTRSDLEEILSSLEGAADTVATSSGMAAVSIVLDLFSIGDHFVCSEDLYGGSFRLFDNIGRPHGLNFSFVNTADPAATEAAIRPETRALYIETPSNPTMQVTDLRAMREIADRHRLLLIVDNTFLTPYFQTPFDLGADIIVHSGTKYLSGHNDVLAGFVCTKSPELAERVRFIYKTTGYTLSPFDSYLCLRGLKTLPVRLERQQENALAIAKWLREQPCVKQVYYTGLEDHPGHDIHCRQARGFGGMISFHVDSEETARKTLLNVQLITFAESLGGIESLITYPMLQTHEDVPKAQREKLGINDTFLRISTGIENAEDLIADLDQAMNS</sequence>
<dbReference type="eggNOG" id="COG0626">
    <property type="taxonomic scope" value="Bacteria"/>
</dbReference>
<dbReference type="PANTHER" id="PTHR11808">
    <property type="entry name" value="TRANS-SULFURATION ENZYME FAMILY MEMBER"/>
    <property type="match status" value="1"/>
</dbReference>
<dbReference type="PIRSF" id="PIRSF001434">
    <property type="entry name" value="CGS"/>
    <property type="match status" value="1"/>
</dbReference>
<dbReference type="FunFam" id="3.90.1150.10:FF:000033">
    <property type="entry name" value="Cystathionine gamma-synthase"/>
    <property type="match status" value="1"/>
</dbReference>
<reference evidence="6 7" key="1">
    <citation type="submission" date="2016-10" db="EMBL/GenBank/DDBJ databases">
        <authorList>
            <person name="de Groot N.N."/>
        </authorList>
    </citation>
    <scope>NUCLEOTIDE SEQUENCE [LARGE SCALE GENOMIC DNA]</scope>
    <source>
        <strain evidence="6 7">KH1P1</strain>
    </source>
</reference>
<dbReference type="EMBL" id="FOIL01000001">
    <property type="protein sequence ID" value="SES86989.1"/>
    <property type="molecule type" value="Genomic_DNA"/>
</dbReference>
<dbReference type="InterPro" id="IPR015422">
    <property type="entry name" value="PyrdxlP-dep_Trfase_small"/>
</dbReference>
<protein>
    <submittedName>
        <fullName evidence="6">Cystathionine gamma-synthase</fullName>
    </submittedName>
</protein>
<dbReference type="OrthoDB" id="9780685at2"/>
<dbReference type="SUPFAM" id="SSF53383">
    <property type="entry name" value="PLP-dependent transferases"/>
    <property type="match status" value="1"/>
</dbReference>
<evidence type="ECO:0000313" key="7">
    <source>
        <dbReference type="Proteomes" id="UP000199820"/>
    </source>
</evidence>
<dbReference type="Proteomes" id="UP000199820">
    <property type="component" value="Unassembled WGS sequence"/>
</dbReference>
<comment type="similarity">
    <text evidence="2 5">Belongs to the trans-sulfuration enzymes family.</text>
</comment>
<dbReference type="STRING" id="1526.SAMN02910262_00161"/>
<dbReference type="InterPro" id="IPR000277">
    <property type="entry name" value="Cys/Met-Metab_PyrdxlP-dep_enz"/>
</dbReference>
<dbReference type="RefSeq" id="WP_074647589.1">
    <property type="nucleotide sequence ID" value="NZ_FOIL01000001.1"/>
</dbReference>
<name>A0A1H9ZYZ0_9FIRM</name>
<dbReference type="GO" id="GO:0016846">
    <property type="term" value="F:carbon-sulfur lyase activity"/>
    <property type="evidence" value="ECO:0007669"/>
    <property type="project" value="TreeGrafter"/>
</dbReference>
<dbReference type="CDD" id="cd00614">
    <property type="entry name" value="CGS_like"/>
    <property type="match status" value="1"/>
</dbReference>
<gene>
    <name evidence="6" type="ORF">SAMN04487771_100119</name>
</gene>
<dbReference type="FunFam" id="3.40.640.10:FF:000009">
    <property type="entry name" value="Cystathionine gamma-synthase homolog"/>
    <property type="match status" value="1"/>
</dbReference>